<dbReference type="PANTHER" id="PTHR13935:SF41">
    <property type="entry name" value="TRANSCRIPTION FACTOR ORG2-RELATED"/>
    <property type="match status" value="1"/>
</dbReference>
<dbReference type="InterPro" id="IPR015660">
    <property type="entry name" value="MASH1/Ascl1a-like"/>
</dbReference>
<accession>A0A6A4LKK5</accession>
<dbReference type="AlphaFoldDB" id="A0A6A4LKK5"/>
<organism evidence="7 8">
    <name type="scientific">Rhododendron williamsianum</name>
    <dbReference type="NCBI Taxonomy" id="262921"/>
    <lineage>
        <taxon>Eukaryota</taxon>
        <taxon>Viridiplantae</taxon>
        <taxon>Streptophyta</taxon>
        <taxon>Embryophyta</taxon>
        <taxon>Tracheophyta</taxon>
        <taxon>Spermatophyta</taxon>
        <taxon>Magnoliopsida</taxon>
        <taxon>eudicotyledons</taxon>
        <taxon>Gunneridae</taxon>
        <taxon>Pentapetalae</taxon>
        <taxon>asterids</taxon>
        <taxon>Ericales</taxon>
        <taxon>Ericaceae</taxon>
        <taxon>Ericoideae</taxon>
        <taxon>Rhodoreae</taxon>
        <taxon>Rhododendron</taxon>
    </lineage>
</organism>
<evidence type="ECO:0000256" key="4">
    <source>
        <dbReference type="ARBA" id="ARBA00023163"/>
    </source>
</evidence>
<dbReference type="SUPFAM" id="SSF47459">
    <property type="entry name" value="HLH, helix-loop-helix DNA-binding domain"/>
    <property type="match status" value="1"/>
</dbReference>
<name>A0A6A4LKK5_9ERIC</name>
<keyword evidence="4" id="KW-0804">Transcription</keyword>
<keyword evidence="5" id="KW-0539">Nucleus</keyword>
<evidence type="ECO:0000256" key="2">
    <source>
        <dbReference type="ARBA" id="ARBA00023015"/>
    </source>
</evidence>
<proteinExistence type="predicted"/>
<keyword evidence="3" id="KW-0238">DNA-binding</keyword>
<comment type="caution">
    <text evidence="7">The sequence shown here is derived from an EMBL/GenBank/DDBJ whole genome shotgun (WGS) entry which is preliminary data.</text>
</comment>
<protein>
    <recommendedName>
        <fullName evidence="6">BHLH domain-containing protein</fullName>
    </recommendedName>
</protein>
<dbReference type="PANTHER" id="PTHR13935">
    <property type="entry name" value="ACHAETE-SCUTE TRANSCRIPTION FACTOR-RELATED"/>
    <property type="match status" value="1"/>
</dbReference>
<evidence type="ECO:0000256" key="1">
    <source>
        <dbReference type="ARBA" id="ARBA00004123"/>
    </source>
</evidence>
<keyword evidence="2" id="KW-0805">Transcription regulation</keyword>
<sequence>MLSWSPPLFSPFGWPLEDSVSITHEENNFFTREAEANSSTPSFLNSPPLLSHEPLIAVNSGEGECKNSNDDVDRECDDNIATTTPTITAKKLNHNASERDRRKRINDLYSSLRSLLPAADQTVEESILISEILLNLEEDGLILLNASCFESFGDKIFYNIHLEVQGGQRVEFETLRERLLSFV</sequence>
<dbReference type="Pfam" id="PF00010">
    <property type="entry name" value="HLH"/>
    <property type="match status" value="1"/>
</dbReference>
<dbReference type="GO" id="GO:0000981">
    <property type="term" value="F:DNA-binding transcription factor activity, RNA polymerase II-specific"/>
    <property type="evidence" value="ECO:0007669"/>
    <property type="project" value="TreeGrafter"/>
</dbReference>
<dbReference type="InterPro" id="IPR036638">
    <property type="entry name" value="HLH_DNA-bd_sf"/>
</dbReference>
<dbReference type="EMBL" id="QEFC01001779">
    <property type="protein sequence ID" value="KAE9455889.1"/>
    <property type="molecule type" value="Genomic_DNA"/>
</dbReference>
<feature type="non-terminal residue" evidence="7">
    <location>
        <position position="1"/>
    </location>
</feature>
<keyword evidence="8" id="KW-1185">Reference proteome</keyword>
<dbReference type="GO" id="GO:0046983">
    <property type="term" value="F:protein dimerization activity"/>
    <property type="evidence" value="ECO:0007669"/>
    <property type="project" value="InterPro"/>
</dbReference>
<evidence type="ECO:0000259" key="6">
    <source>
        <dbReference type="PROSITE" id="PS50888"/>
    </source>
</evidence>
<gene>
    <name evidence="7" type="ORF">C3L33_12209</name>
</gene>
<evidence type="ECO:0000313" key="7">
    <source>
        <dbReference type="EMBL" id="KAE9455889.1"/>
    </source>
</evidence>
<dbReference type="GO" id="GO:0090575">
    <property type="term" value="C:RNA polymerase II transcription regulator complex"/>
    <property type="evidence" value="ECO:0007669"/>
    <property type="project" value="TreeGrafter"/>
</dbReference>
<comment type="subcellular location">
    <subcellularLocation>
        <location evidence="1">Nucleus</location>
    </subcellularLocation>
</comment>
<dbReference type="Proteomes" id="UP000428333">
    <property type="component" value="Linkage Group LG07"/>
</dbReference>
<dbReference type="OrthoDB" id="6106870at2759"/>
<dbReference type="GO" id="GO:0000977">
    <property type="term" value="F:RNA polymerase II transcription regulatory region sequence-specific DNA binding"/>
    <property type="evidence" value="ECO:0007669"/>
    <property type="project" value="TreeGrafter"/>
</dbReference>
<dbReference type="Gene3D" id="4.10.280.10">
    <property type="entry name" value="Helix-loop-helix DNA-binding domain"/>
    <property type="match status" value="1"/>
</dbReference>
<evidence type="ECO:0000256" key="5">
    <source>
        <dbReference type="ARBA" id="ARBA00023242"/>
    </source>
</evidence>
<reference evidence="7 8" key="1">
    <citation type="journal article" date="2019" name="Genome Biol. Evol.">
        <title>The Rhododendron genome and chromosomal organization provide insight into shared whole-genome duplications across the heath family (Ericaceae).</title>
        <authorList>
            <person name="Soza V.L."/>
            <person name="Lindsley D."/>
            <person name="Waalkes A."/>
            <person name="Ramage E."/>
            <person name="Patwardhan R.P."/>
            <person name="Burton J.N."/>
            <person name="Adey A."/>
            <person name="Kumar A."/>
            <person name="Qiu R."/>
            <person name="Shendure J."/>
            <person name="Hall B."/>
        </authorList>
    </citation>
    <scope>NUCLEOTIDE SEQUENCE [LARGE SCALE GENOMIC DNA]</scope>
    <source>
        <strain evidence="7">RSF 1966-606</strain>
    </source>
</reference>
<feature type="domain" description="BHLH" evidence="6">
    <location>
        <begin position="89"/>
        <end position="144"/>
    </location>
</feature>
<dbReference type="InterPro" id="IPR011598">
    <property type="entry name" value="bHLH_dom"/>
</dbReference>
<dbReference type="PROSITE" id="PS50888">
    <property type="entry name" value="BHLH"/>
    <property type="match status" value="1"/>
</dbReference>
<evidence type="ECO:0000313" key="8">
    <source>
        <dbReference type="Proteomes" id="UP000428333"/>
    </source>
</evidence>
<evidence type="ECO:0000256" key="3">
    <source>
        <dbReference type="ARBA" id="ARBA00023125"/>
    </source>
</evidence>